<dbReference type="InterPro" id="IPR012337">
    <property type="entry name" value="RNaseH-like_sf"/>
</dbReference>
<dbReference type="PANTHER" id="PTHR46481:SF10">
    <property type="entry name" value="ZINC FINGER BED DOMAIN-CONTAINING PROTEIN 39"/>
    <property type="match status" value="1"/>
</dbReference>
<organism evidence="6 7">
    <name type="scientific">Bursaphelenchus okinawaensis</name>
    <dbReference type="NCBI Taxonomy" id="465554"/>
    <lineage>
        <taxon>Eukaryota</taxon>
        <taxon>Metazoa</taxon>
        <taxon>Ecdysozoa</taxon>
        <taxon>Nematoda</taxon>
        <taxon>Chromadorea</taxon>
        <taxon>Rhabditida</taxon>
        <taxon>Tylenchina</taxon>
        <taxon>Tylenchomorpha</taxon>
        <taxon>Aphelenchoidea</taxon>
        <taxon>Aphelenchoididae</taxon>
        <taxon>Bursaphelenchus</taxon>
    </lineage>
</organism>
<dbReference type="OrthoDB" id="5833644at2759"/>
<keyword evidence="3" id="KW-0863">Zinc-finger</keyword>
<dbReference type="GO" id="GO:0008270">
    <property type="term" value="F:zinc ion binding"/>
    <property type="evidence" value="ECO:0007669"/>
    <property type="project" value="UniProtKB-KW"/>
</dbReference>
<dbReference type="EMBL" id="CAJFCW020000003">
    <property type="protein sequence ID" value="CAG9107032.1"/>
    <property type="molecule type" value="Genomic_DNA"/>
</dbReference>
<dbReference type="Proteomes" id="UP000783686">
    <property type="component" value="Unassembled WGS sequence"/>
</dbReference>
<keyword evidence="4" id="KW-0862">Zinc</keyword>
<dbReference type="InterPro" id="IPR052035">
    <property type="entry name" value="ZnF_BED_domain_contain"/>
</dbReference>
<keyword evidence="5" id="KW-0539">Nucleus</keyword>
<protein>
    <recommendedName>
        <fullName evidence="8">BED-type domain-containing protein</fullName>
    </recommendedName>
</protein>
<keyword evidence="2" id="KW-0479">Metal-binding</keyword>
<dbReference type="AlphaFoldDB" id="A0A811KP11"/>
<evidence type="ECO:0000256" key="4">
    <source>
        <dbReference type="ARBA" id="ARBA00022833"/>
    </source>
</evidence>
<reference evidence="6" key="1">
    <citation type="submission" date="2020-09" db="EMBL/GenBank/DDBJ databases">
        <authorList>
            <person name="Kikuchi T."/>
        </authorList>
    </citation>
    <scope>NUCLEOTIDE SEQUENCE</scope>
    <source>
        <strain evidence="6">SH1</strain>
    </source>
</reference>
<comment type="subcellular location">
    <subcellularLocation>
        <location evidence="1">Nucleus</location>
    </subcellularLocation>
</comment>
<evidence type="ECO:0000313" key="7">
    <source>
        <dbReference type="Proteomes" id="UP000614601"/>
    </source>
</evidence>
<dbReference type="Proteomes" id="UP000614601">
    <property type="component" value="Unassembled WGS sequence"/>
</dbReference>
<evidence type="ECO:0000256" key="3">
    <source>
        <dbReference type="ARBA" id="ARBA00022771"/>
    </source>
</evidence>
<comment type="caution">
    <text evidence="6">The sequence shown here is derived from an EMBL/GenBank/DDBJ whole genome shotgun (WGS) entry which is preliminary data.</text>
</comment>
<accession>A0A811KP11</accession>
<dbReference type="PANTHER" id="PTHR46481">
    <property type="entry name" value="ZINC FINGER BED DOMAIN-CONTAINING PROTEIN 4"/>
    <property type="match status" value="1"/>
</dbReference>
<evidence type="ECO:0000256" key="2">
    <source>
        <dbReference type="ARBA" id="ARBA00022723"/>
    </source>
</evidence>
<proteinExistence type="predicted"/>
<dbReference type="EMBL" id="CAJFDH010000003">
    <property type="protein sequence ID" value="CAD5217059.1"/>
    <property type="molecule type" value="Genomic_DNA"/>
</dbReference>
<dbReference type="SUPFAM" id="SSF53098">
    <property type="entry name" value="Ribonuclease H-like"/>
    <property type="match status" value="1"/>
</dbReference>
<keyword evidence="7" id="KW-1185">Reference proteome</keyword>
<gene>
    <name evidence="6" type="ORF">BOKJ2_LOCUS6898</name>
</gene>
<dbReference type="GO" id="GO:0005634">
    <property type="term" value="C:nucleus"/>
    <property type="evidence" value="ECO:0007669"/>
    <property type="project" value="UniProtKB-SubCell"/>
</dbReference>
<evidence type="ECO:0008006" key="8">
    <source>
        <dbReference type="Google" id="ProtNLM"/>
    </source>
</evidence>
<evidence type="ECO:0000256" key="5">
    <source>
        <dbReference type="ARBA" id="ARBA00023242"/>
    </source>
</evidence>
<evidence type="ECO:0000313" key="6">
    <source>
        <dbReference type="EMBL" id="CAD5217059.1"/>
    </source>
</evidence>
<evidence type="ECO:0000256" key="1">
    <source>
        <dbReference type="ARBA" id="ARBA00004123"/>
    </source>
</evidence>
<name>A0A811KP11_9BILA</name>
<sequence length="372" mass="42823">MNRRSKVWTYFDENKVCVIQGCSYRSADQTSSTKCMWDHLAKKHADVAQKLKKEEEVIVPKKANMISGYVVKKNFEDRQKERDQYLVKLVLTLRSPLSSFNNAQLQSLADAKFMDTKAYGVKHFTYTVIPGMLMQYKDEVKKICKDGYVSITSDGWSLKEHSFQSVTMHFVDEEFGRHNYVIGCRGYQSTESKTSENILIKINDCLASYGISTERVVALVRDDAANMSKTGRLMQVSSFQCGAHLLNLCVQQALEDTDGIVNVILKKGREFAKNSKRSKENLKLFNEAHSRVNLAPTKIPKECVTRWNSTYLMLKHIYEKFDVITRIRYCPFNQSEHTALKIVVKILEKFYEVTLMFSGDDECCATLQPRHF</sequence>